<dbReference type="GO" id="GO:0016020">
    <property type="term" value="C:membrane"/>
    <property type="evidence" value="ECO:0007669"/>
    <property type="project" value="UniProtKB-SubCell"/>
</dbReference>
<evidence type="ECO:0000256" key="2">
    <source>
        <dbReference type="ARBA" id="ARBA00022692"/>
    </source>
</evidence>
<feature type="domain" description="Dendritic cell-specific transmembrane protein-like" evidence="5">
    <location>
        <begin position="1"/>
        <end position="170"/>
    </location>
</feature>
<keyword evidence="8" id="KW-1185">Reference proteome</keyword>
<gene>
    <name evidence="7" type="primary">Dcst1</name>
    <name evidence="7" type="ORF">ROSBEN_R14246</name>
</gene>
<feature type="non-terminal residue" evidence="7">
    <location>
        <position position="1"/>
    </location>
</feature>
<comment type="subcellular location">
    <subcellularLocation>
        <location evidence="1">Membrane</location>
        <topology evidence="1">Multi-pass membrane protein</topology>
    </subcellularLocation>
</comment>
<keyword evidence="2" id="KW-0812">Transmembrane</keyword>
<name>A0A7L0DE57_9CHAR</name>
<dbReference type="InterPro" id="IPR058842">
    <property type="entry name" value="DCST1_C"/>
</dbReference>
<comment type="caution">
    <text evidence="7">The sequence shown here is derived from an EMBL/GenBank/DDBJ whole genome shotgun (WGS) entry which is preliminary data.</text>
</comment>
<evidence type="ECO:0000259" key="5">
    <source>
        <dbReference type="Pfam" id="PF07782"/>
    </source>
</evidence>
<dbReference type="EMBL" id="VXAI01000445">
    <property type="protein sequence ID" value="NXJ70405.1"/>
    <property type="molecule type" value="Genomic_DNA"/>
</dbReference>
<dbReference type="PANTHER" id="PTHR21041">
    <property type="entry name" value="DENDRITIC CELL-SPECIFIC TRANSMEMBRANE PROTEIN"/>
    <property type="match status" value="1"/>
</dbReference>
<dbReference type="PANTHER" id="PTHR21041:SF17">
    <property type="entry name" value="E3 UBIQUITIN-PROTEIN LIGASE DCST1"/>
    <property type="match status" value="1"/>
</dbReference>
<proteinExistence type="predicted"/>
<keyword evidence="3" id="KW-1133">Transmembrane helix</keyword>
<accession>A0A7L0DE57</accession>
<feature type="domain" description="E3 ubiquitin-protein ligase DCST1-like C-terminal" evidence="6">
    <location>
        <begin position="219"/>
        <end position="249"/>
    </location>
</feature>
<feature type="non-terminal residue" evidence="7">
    <location>
        <position position="249"/>
    </location>
</feature>
<evidence type="ECO:0000313" key="7">
    <source>
        <dbReference type="EMBL" id="NXJ70405.1"/>
    </source>
</evidence>
<keyword evidence="7" id="KW-0436">Ligase</keyword>
<evidence type="ECO:0000256" key="1">
    <source>
        <dbReference type="ARBA" id="ARBA00004141"/>
    </source>
</evidence>
<dbReference type="GO" id="GO:0016874">
    <property type="term" value="F:ligase activity"/>
    <property type="evidence" value="ECO:0007669"/>
    <property type="project" value="UniProtKB-KW"/>
</dbReference>
<reference evidence="7 8" key="1">
    <citation type="submission" date="2019-09" db="EMBL/GenBank/DDBJ databases">
        <title>Bird 10,000 Genomes (B10K) Project - Family phase.</title>
        <authorList>
            <person name="Zhang G."/>
        </authorList>
    </citation>
    <scope>NUCLEOTIDE SEQUENCE [LARGE SCALE GENOMIC DNA]</scope>
    <source>
        <strain evidence="7">B10K-DU-006-20</strain>
        <tissue evidence="7">Mixed tissue sample</tissue>
    </source>
</reference>
<evidence type="ECO:0000256" key="3">
    <source>
        <dbReference type="ARBA" id="ARBA00022989"/>
    </source>
</evidence>
<evidence type="ECO:0000259" key="6">
    <source>
        <dbReference type="Pfam" id="PF26037"/>
    </source>
</evidence>
<evidence type="ECO:0000256" key="4">
    <source>
        <dbReference type="ARBA" id="ARBA00023136"/>
    </source>
</evidence>
<dbReference type="Proteomes" id="UP000545435">
    <property type="component" value="Unassembled WGS sequence"/>
</dbReference>
<dbReference type="Pfam" id="PF07782">
    <property type="entry name" value="DC_STAMP"/>
    <property type="match status" value="1"/>
</dbReference>
<dbReference type="InterPro" id="IPR012858">
    <property type="entry name" value="DC_STAMP-like"/>
</dbReference>
<dbReference type="InterPro" id="IPR051856">
    <property type="entry name" value="CSR-E3_Ligase_Protein"/>
</dbReference>
<sequence>KRTLLPLRRAEISTVIFPCRVAVQLPEMKNVVLELLECIAPLLLLLLACSLDHVLFTMLSVIQEHSFVQYSFQGSHHLSVQVLGRSLMAGLLRSSIGALNTSSRVELDTSNVACLPQPRSLQWQEYMDSCLPLVLLVLLCLAQVYAYRLRRAIAAFYFPKREKRRVLYFYNKLLRHRQSFVLRQRKLVAQRARQHPGLGLSVLEWCCQCWPRLRRWLRRSCTVCGTPRIPQDWVCPTPTCGALYCRPCW</sequence>
<protein>
    <submittedName>
        <fullName evidence="7">DCST1 ligase</fullName>
    </submittedName>
</protein>
<evidence type="ECO:0000313" key="8">
    <source>
        <dbReference type="Proteomes" id="UP000545435"/>
    </source>
</evidence>
<organism evidence="7 8">
    <name type="scientific">Rostratula benghalensis</name>
    <name type="common">greater painted-snipe</name>
    <dbReference type="NCBI Taxonomy" id="118793"/>
    <lineage>
        <taxon>Eukaryota</taxon>
        <taxon>Metazoa</taxon>
        <taxon>Chordata</taxon>
        <taxon>Craniata</taxon>
        <taxon>Vertebrata</taxon>
        <taxon>Euteleostomi</taxon>
        <taxon>Archelosauria</taxon>
        <taxon>Archosauria</taxon>
        <taxon>Dinosauria</taxon>
        <taxon>Saurischia</taxon>
        <taxon>Theropoda</taxon>
        <taxon>Coelurosauria</taxon>
        <taxon>Aves</taxon>
        <taxon>Neognathae</taxon>
        <taxon>Neoaves</taxon>
        <taxon>Charadriiformes</taxon>
        <taxon>Rostratulidae</taxon>
        <taxon>Rostratula</taxon>
    </lineage>
</organism>
<dbReference type="AlphaFoldDB" id="A0A7L0DE57"/>
<keyword evidence="4" id="KW-0472">Membrane</keyword>
<dbReference type="Pfam" id="PF26037">
    <property type="entry name" value="zf-RING_DCST1_C"/>
    <property type="match status" value="1"/>
</dbReference>